<evidence type="ECO:0000256" key="2">
    <source>
        <dbReference type="ARBA" id="ARBA00022679"/>
    </source>
</evidence>
<dbReference type="Proteomes" id="UP001596432">
    <property type="component" value="Unassembled WGS sequence"/>
</dbReference>
<dbReference type="GO" id="GO:0016757">
    <property type="term" value="F:glycosyltransferase activity"/>
    <property type="evidence" value="ECO:0007669"/>
    <property type="project" value="UniProtKB-KW"/>
</dbReference>
<comment type="caution">
    <text evidence="5">The sequence shown here is derived from an EMBL/GenBank/DDBJ whole genome shotgun (WGS) entry which is preliminary data.</text>
</comment>
<dbReference type="RefSeq" id="WP_274324058.1">
    <property type="nucleotide sequence ID" value="NZ_CP118158.1"/>
</dbReference>
<feature type="compositionally biased region" description="Basic and acidic residues" evidence="3">
    <location>
        <begin position="409"/>
        <end position="418"/>
    </location>
</feature>
<dbReference type="PANTHER" id="PTHR12526:SF629">
    <property type="entry name" value="TEICHURONIC ACID BIOSYNTHESIS GLYCOSYLTRANSFERASE TUAH-RELATED"/>
    <property type="match status" value="1"/>
</dbReference>
<evidence type="ECO:0000259" key="4">
    <source>
        <dbReference type="Pfam" id="PF13439"/>
    </source>
</evidence>
<protein>
    <submittedName>
        <fullName evidence="5">Glycosyltransferase family 4 protein</fullName>
    </submittedName>
</protein>
<dbReference type="Pfam" id="PF13692">
    <property type="entry name" value="Glyco_trans_1_4"/>
    <property type="match status" value="1"/>
</dbReference>
<evidence type="ECO:0000313" key="5">
    <source>
        <dbReference type="EMBL" id="MFC7138431.1"/>
    </source>
</evidence>
<name>A0ABD5XYI1_9EURY</name>
<evidence type="ECO:0000313" key="6">
    <source>
        <dbReference type="Proteomes" id="UP001596432"/>
    </source>
</evidence>
<dbReference type="SUPFAM" id="SSF53756">
    <property type="entry name" value="UDP-Glycosyltransferase/glycogen phosphorylase"/>
    <property type="match status" value="1"/>
</dbReference>
<keyword evidence="2" id="KW-0808">Transferase</keyword>
<feature type="region of interest" description="Disordered" evidence="3">
    <location>
        <begin position="392"/>
        <end position="418"/>
    </location>
</feature>
<gene>
    <name evidence="5" type="ORF">ACFQMA_01090</name>
</gene>
<evidence type="ECO:0000256" key="3">
    <source>
        <dbReference type="SAM" id="MobiDB-lite"/>
    </source>
</evidence>
<dbReference type="Gene3D" id="3.40.50.2000">
    <property type="entry name" value="Glycogen Phosphorylase B"/>
    <property type="match status" value="2"/>
</dbReference>
<feature type="domain" description="Glycosyltransferase subfamily 4-like N-terminal" evidence="4">
    <location>
        <begin position="35"/>
        <end position="180"/>
    </location>
</feature>
<dbReference type="InterPro" id="IPR028098">
    <property type="entry name" value="Glyco_trans_4-like_N"/>
</dbReference>
<dbReference type="EMBL" id="JBHTAS010000001">
    <property type="protein sequence ID" value="MFC7138431.1"/>
    <property type="molecule type" value="Genomic_DNA"/>
</dbReference>
<dbReference type="CDD" id="cd03794">
    <property type="entry name" value="GT4_WbuB-like"/>
    <property type="match status" value="1"/>
</dbReference>
<dbReference type="GeneID" id="78818668"/>
<dbReference type="Pfam" id="PF13439">
    <property type="entry name" value="Glyco_transf_4"/>
    <property type="match status" value="1"/>
</dbReference>
<evidence type="ECO:0000256" key="1">
    <source>
        <dbReference type="ARBA" id="ARBA00022676"/>
    </source>
</evidence>
<keyword evidence="1" id="KW-0328">Glycosyltransferase</keyword>
<dbReference type="AlphaFoldDB" id="A0ABD5XYI1"/>
<organism evidence="5 6">
    <name type="scientific">Halosimplex aquaticum</name>
    <dbReference type="NCBI Taxonomy" id="3026162"/>
    <lineage>
        <taxon>Archaea</taxon>
        <taxon>Methanobacteriati</taxon>
        <taxon>Methanobacteriota</taxon>
        <taxon>Stenosarchaea group</taxon>
        <taxon>Halobacteria</taxon>
        <taxon>Halobacteriales</taxon>
        <taxon>Haloarculaceae</taxon>
        <taxon>Halosimplex</taxon>
    </lineage>
</organism>
<sequence>MVQRTEQRADRRSDGPADGLRVCVFTSAHDATDSRVVGREAVSLEEAGHDVTYYTPFDGDSPVETVTYGDAEEGSMISIGERLRAAADVARVLADTDYDVYHFHDVECLPVGAFLSVATDGTVVYDVHENVEDTLAHKPIFPEPIRPVAAKAAGLVELGLSRVVDEIVTASPDIAERFAGQDPTVVTNYPQRRWAEGTDPIEDIEPDGEGPTKLVYRGLLSENRGIHTLIEAVDRIPDAYDVELSIGGKYGSDEEQAAIERHIEASDRVEFVEWFPSLEGMIDHFRAADVGTMCFHPDPNKTDAVHRSNKLFQYMSAGLPVVVSDIGNWGTLVEDVDCGVAVEPEDPDAVAEALVSLIDDPDRRAELGRNGHRAALDRFNWESQQEKLLDVYERHTPAPYRGNAGQDGTESRRVEPTD</sequence>
<keyword evidence="6" id="KW-1185">Reference proteome</keyword>
<dbReference type="PANTHER" id="PTHR12526">
    <property type="entry name" value="GLYCOSYLTRANSFERASE"/>
    <property type="match status" value="1"/>
</dbReference>
<reference evidence="5 6" key="1">
    <citation type="journal article" date="2019" name="Int. J. Syst. Evol. Microbiol.">
        <title>The Global Catalogue of Microorganisms (GCM) 10K type strain sequencing project: providing services to taxonomists for standard genome sequencing and annotation.</title>
        <authorList>
            <consortium name="The Broad Institute Genomics Platform"/>
            <consortium name="The Broad Institute Genome Sequencing Center for Infectious Disease"/>
            <person name="Wu L."/>
            <person name="Ma J."/>
        </authorList>
    </citation>
    <scope>NUCLEOTIDE SEQUENCE [LARGE SCALE GENOMIC DNA]</scope>
    <source>
        <strain evidence="5 6">XZYJT29</strain>
    </source>
</reference>
<proteinExistence type="predicted"/>
<accession>A0ABD5XYI1</accession>